<evidence type="ECO:0000256" key="1">
    <source>
        <dbReference type="ARBA" id="ARBA00022505"/>
    </source>
</evidence>
<dbReference type="RefSeq" id="WP_034559205.1">
    <property type="nucleotide sequence ID" value="NZ_FZML01000010.1"/>
</dbReference>
<keyword evidence="5" id="KW-1185">Reference proteome</keyword>
<name>A0A099TX99_9HELI</name>
<dbReference type="SUPFAM" id="SSF54001">
    <property type="entry name" value="Cysteine proteinases"/>
    <property type="match status" value="1"/>
</dbReference>
<dbReference type="Gene3D" id="3.10.620.30">
    <property type="match status" value="1"/>
</dbReference>
<dbReference type="PANTHER" id="PTHR38339:SF1">
    <property type="entry name" value="TRANSGLUTAMINASE-LIKE DOMAIN-CONTAINING PROTEIN"/>
    <property type="match status" value="1"/>
</dbReference>
<dbReference type="InterPro" id="IPR019546">
    <property type="entry name" value="TAT_signal_bac_arc"/>
</dbReference>
<keyword evidence="1" id="KW-0500">Molybdenum</keyword>
<dbReference type="NCBIfam" id="TIGR01409">
    <property type="entry name" value="TAT_signal_seq"/>
    <property type="match status" value="1"/>
</dbReference>
<evidence type="ECO:0000313" key="4">
    <source>
        <dbReference type="Proteomes" id="UP000029922"/>
    </source>
</evidence>
<dbReference type="Proteomes" id="UP000029922">
    <property type="component" value="Unassembled WGS sequence"/>
</dbReference>
<sequence>MDTQKLNRRAFLKGSAIGLGVATMGNMLFAHANNKKEENIRSFSLSFAYKSKFQTYNTLDLWLPLALNNGFQTPYNLMVEGNYDSYSLSNDRNTPMLYAVWQNNNSEKYLKTSIHVKTRFLKSGLDFADFTNINTQDRYIRSNPIIQGIVMSVTNGVQSDMQKAEKLFAWVANNISSQEGADIQGIRSIKDIYGNEILRGENLSSSSVFVALCREAGISSLECFGISLDGGRYDLNNSKPTIYTRSAIAINGRWIVNDSLLAIKAREALQNMNTNAHDYAAIIKSSFNQWDNNWMMLNHTRDIQLDSILVSTLQQAYGEVDGVKLSSYDFNHFNGNIAV</sequence>
<proteinExistence type="predicted"/>
<protein>
    <submittedName>
        <fullName evidence="2">KatA associated protein KapA</fullName>
    </submittedName>
    <submittedName>
        <fullName evidence="3">Twin-arginine translocation signal domain-containing protein</fullName>
    </submittedName>
</protein>
<evidence type="ECO:0000313" key="5">
    <source>
        <dbReference type="Proteomes" id="UP000255139"/>
    </source>
</evidence>
<dbReference type="OrthoDB" id="9804872at2"/>
<dbReference type="Proteomes" id="UP000255139">
    <property type="component" value="Unassembled WGS sequence"/>
</dbReference>
<organism evidence="2 5">
    <name type="scientific">Helicobacter muridarum</name>
    <dbReference type="NCBI Taxonomy" id="216"/>
    <lineage>
        <taxon>Bacteria</taxon>
        <taxon>Pseudomonadati</taxon>
        <taxon>Campylobacterota</taxon>
        <taxon>Epsilonproteobacteria</taxon>
        <taxon>Campylobacterales</taxon>
        <taxon>Helicobacteraceae</taxon>
        <taxon>Helicobacter</taxon>
    </lineage>
</organism>
<dbReference type="AlphaFoldDB" id="A0A099TX99"/>
<dbReference type="PANTHER" id="PTHR38339">
    <property type="entry name" value="TRANSGLUTAMINASE DOMAIN PROTEIN"/>
    <property type="match status" value="1"/>
</dbReference>
<dbReference type="EMBL" id="JRPD02000001">
    <property type="protein sequence ID" value="TLE01653.1"/>
    <property type="molecule type" value="Genomic_DNA"/>
</dbReference>
<dbReference type="STRING" id="216.LS73_08795"/>
<dbReference type="InterPro" id="IPR006311">
    <property type="entry name" value="TAT_signal"/>
</dbReference>
<dbReference type="InterPro" id="IPR038765">
    <property type="entry name" value="Papain-like_cys_pep_sf"/>
</dbReference>
<gene>
    <name evidence="2" type="primary">kapA</name>
    <name evidence="3" type="ORF">LS73_000505</name>
    <name evidence="2" type="ORF">NCTC12714_01082</name>
</gene>
<dbReference type="PROSITE" id="PS51318">
    <property type="entry name" value="TAT"/>
    <property type="match status" value="1"/>
</dbReference>
<reference evidence="3 4" key="1">
    <citation type="journal article" date="2014" name="Genome Announc.">
        <title>Draft genome sequences of eight enterohepatic helicobacter species isolated from both laboratory and wild rodents.</title>
        <authorList>
            <person name="Sheh A."/>
            <person name="Shen Z."/>
            <person name="Fox J.G."/>
        </authorList>
    </citation>
    <scope>NUCLEOTIDE SEQUENCE [LARGE SCALE GENOMIC DNA]</scope>
    <source>
        <strain evidence="3 4">ST1</strain>
    </source>
</reference>
<dbReference type="EMBL" id="UGJE01000002">
    <property type="protein sequence ID" value="STQ86277.1"/>
    <property type="molecule type" value="Genomic_DNA"/>
</dbReference>
<accession>A0A099TX99</accession>
<evidence type="ECO:0000313" key="3">
    <source>
        <dbReference type="EMBL" id="TLE01653.1"/>
    </source>
</evidence>
<reference evidence="2 5" key="2">
    <citation type="submission" date="2018-06" db="EMBL/GenBank/DDBJ databases">
        <authorList>
            <consortium name="Pathogen Informatics"/>
            <person name="Doyle S."/>
        </authorList>
    </citation>
    <scope>NUCLEOTIDE SEQUENCE [LARGE SCALE GENOMIC DNA]</scope>
    <source>
        <strain evidence="2 5">NCTC12714</strain>
    </source>
</reference>
<evidence type="ECO:0000313" key="2">
    <source>
        <dbReference type="EMBL" id="STQ86277.1"/>
    </source>
</evidence>